<keyword evidence="3" id="KW-1185">Reference proteome</keyword>
<sequence>MQGNPTNQPIFRKSYLFRQPSPTADLPPRRRSPPSGHHVDAHSLAAPPNTQPLRRSSSRVADRPAAASNAQKRRRTPRSESLLPTRRRVERPSSATGVQLVYTNLKHLSIQRFSRVRTRAHVEVTVGEVCISLSRRRALRLPLPPASPASSSPAGEPCALPLPPESPARSLSRRRSLRAPSPTGEPCALPLPPERFGRSLSRRRRLRAPSPAGDVYALHLPPATSACSLSRRARVELSAGDTLSHRRLGVLWSVEV</sequence>
<organism evidence="2 3">
    <name type="scientific">Zizania palustris</name>
    <name type="common">Northern wild rice</name>
    <dbReference type="NCBI Taxonomy" id="103762"/>
    <lineage>
        <taxon>Eukaryota</taxon>
        <taxon>Viridiplantae</taxon>
        <taxon>Streptophyta</taxon>
        <taxon>Embryophyta</taxon>
        <taxon>Tracheophyta</taxon>
        <taxon>Spermatophyta</taxon>
        <taxon>Magnoliopsida</taxon>
        <taxon>Liliopsida</taxon>
        <taxon>Poales</taxon>
        <taxon>Poaceae</taxon>
        <taxon>BOP clade</taxon>
        <taxon>Oryzoideae</taxon>
        <taxon>Oryzeae</taxon>
        <taxon>Zizaniinae</taxon>
        <taxon>Zizania</taxon>
    </lineage>
</organism>
<reference evidence="2" key="2">
    <citation type="submission" date="2021-02" db="EMBL/GenBank/DDBJ databases">
        <authorList>
            <person name="Kimball J.A."/>
            <person name="Haas M.W."/>
            <person name="Macchietto M."/>
            <person name="Kono T."/>
            <person name="Duquette J."/>
            <person name="Shao M."/>
        </authorList>
    </citation>
    <scope>NUCLEOTIDE SEQUENCE</scope>
    <source>
        <tissue evidence="2">Fresh leaf tissue</tissue>
    </source>
</reference>
<feature type="region of interest" description="Disordered" evidence="1">
    <location>
        <begin position="1"/>
        <end position="95"/>
    </location>
</feature>
<gene>
    <name evidence="2" type="ORF">GUJ93_ZPchr0003g17028</name>
</gene>
<evidence type="ECO:0000313" key="2">
    <source>
        <dbReference type="EMBL" id="KAG8062351.1"/>
    </source>
</evidence>
<dbReference type="EMBL" id="JAAALK010000286">
    <property type="protein sequence ID" value="KAG8062351.1"/>
    <property type="molecule type" value="Genomic_DNA"/>
</dbReference>
<reference evidence="2" key="1">
    <citation type="journal article" date="2021" name="bioRxiv">
        <title>Whole Genome Assembly and Annotation of Northern Wild Rice, Zizania palustris L., Supports a Whole Genome Duplication in the Zizania Genus.</title>
        <authorList>
            <person name="Haas M."/>
            <person name="Kono T."/>
            <person name="Macchietto M."/>
            <person name="Millas R."/>
            <person name="McGilp L."/>
            <person name="Shao M."/>
            <person name="Duquette J."/>
            <person name="Hirsch C.N."/>
            <person name="Kimball J."/>
        </authorList>
    </citation>
    <scope>NUCLEOTIDE SEQUENCE</scope>
    <source>
        <tissue evidence="2">Fresh leaf tissue</tissue>
    </source>
</reference>
<feature type="region of interest" description="Disordered" evidence="1">
    <location>
        <begin position="144"/>
        <end position="194"/>
    </location>
</feature>
<protein>
    <submittedName>
        <fullName evidence="2">Uncharacterized protein</fullName>
    </submittedName>
</protein>
<dbReference type="AlphaFoldDB" id="A0A8J5RXV4"/>
<name>A0A8J5RXV4_ZIZPA</name>
<comment type="caution">
    <text evidence="2">The sequence shown here is derived from an EMBL/GenBank/DDBJ whole genome shotgun (WGS) entry which is preliminary data.</text>
</comment>
<dbReference type="Proteomes" id="UP000729402">
    <property type="component" value="Unassembled WGS sequence"/>
</dbReference>
<evidence type="ECO:0000313" key="3">
    <source>
        <dbReference type="Proteomes" id="UP000729402"/>
    </source>
</evidence>
<accession>A0A8J5RXV4</accession>
<evidence type="ECO:0000256" key="1">
    <source>
        <dbReference type="SAM" id="MobiDB-lite"/>
    </source>
</evidence>
<proteinExistence type="predicted"/>